<evidence type="ECO:0000256" key="10">
    <source>
        <dbReference type="ARBA" id="ARBA00035686"/>
    </source>
</evidence>
<feature type="transmembrane region" description="Helical" evidence="11">
    <location>
        <begin position="305"/>
        <end position="324"/>
    </location>
</feature>
<dbReference type="CDD" id="cd06579">
    <property type="entry name" value="TM_PBP1_transp_AraH_like"/>
    <property type="match status" value="1"/>
</dbReference>
<keyword evidence="6 11" id="KW-0812">Transmembrane</keyword>
<feature type="transmembrane region" description="Helical" evidence="11">
    <location>
        <begin position="138"/>
        <end position="155"/>
    </location>
</feature>
<evidence type="ECO:0000256" key="3">
    <source>
        <dbReference type="ARBA" id="ARBA00022475"/>
    </source>
</evidence>
<evidence type="ECO:0000256" key="11">
    <source>
        <dbReference type="SAM" id="Phobius"/>
    </source>
</evidence>
<evidence type="ECO:0000256" key="1">
    <source>
        <dbReference type="ARBA" id="ARBA00004651"/>
    </source>
</evidence>
<feature type="transmembrane region" description="Helical" evidence="11">
    <location>
        <begin position="31"/>
        <end position="53"/>
    </location>
</feature>
<evidence type="ECO:0000256" key="4">
    <source>
        <dbReference type="ARBA" id="ARBA00022519"/>
    </source>
</evidence>
<dbReference type="OrthoDB" id="7284468at2"/>
<evidence type="ECO:0000313" key="13">
    <source>
        <dbReference type="Proteomes" id="UP000251205"/>
    </source>
</evidence>
<comment type="subcellular location">
    <subcellularLocation>
        <location evidence="1">Cell membrane</location>
        <topology evidence="1">Multi-pass membrane protein</topology>
    </subcellularLocation>
</comment>
<dbReference type="RefSeq" id="WP_112345326.1">
    <property type="nucleotide sequence ID" value="NZ_QMKK01000056.1"/>
</dbReference>
<dbReference type="InterPro" id="IPR001851">
    <property type="entry name" value="ABC_transp_permease"/>
</dbReference>
<keyword evidence="5" id="KW-0762">Sugar transport</keyword>
<feature type="transmembrane region" description="Helical" evidence="11">
    <location>
        <begin position="377"/>
        <end position="402"/>
    </location>
</feature>
<evidence type="ECO:0000256" key="7">
    <source>
        <dbReference type="ARBA" id="ARBA00022989"/>
    </source>
</evidence>
<name>A0A329Y779_RHITR</name>
<dbReference type="PANTHER" id="PTHR32196">
    <property type="entry name" value="ABC TRANSPORTER PERMEASE PROTEIN YPHD-RELATED-RELATED"/>
    <property type="match status" value="1"/>
</dbReference>
<evidence type="ECO:0000256" key="9">
    <source>
        <dbReference type="ARBA" id="ARBA00035611"/>
    </source>
</evidence>
<comment type="function">
    <text evidence="9">Part of the binding-protein-dependent transport system for D-xylose. Probably responsible for the translocation of the substrate across the membrane.</text>
</comment>
<dbReference type="EMBL" id="QMKK01000056">
    <property type="protein sequence ID" value="RAX37894.1"/>
    <property type="molecule type" value="Genomic_DNA"/>
</dbReference>
<evidence type="ECO:0000256" key="2">
    <source>
        <dbReference type="ARBA" id="ARBA00022448"/>
    </source>
</evidence>
<dbReference type="AlphaFoldDB" id="A0A329Y779"/>
<keyword evidence="3" id="KW-1003">Cell membrane</keyword>
<feature type="transmembrane region" description="Helical" evidence="11">
    <location>
        <begin position="344"/>
        <end position="370"/>
    </location>
</feature>
<dbReference type="PANTHER" id="PTHR32196:SF32">
    <property type="entry name" value="XYLOSE TRANSPORT SYSTEM PERMEASE PROTEIN XYLH"/>
    <property type="match status" value="1"/>
</dbReference>
<evidence type="ECO:0000256" key="6">
    <source>
        <dbReference type="ARBA" id="ARBA00022692"/>
    </source>
</evidence>
<accession>A0A329Y779</accession>
<feature type="transmembrane region" description="Helical" evidence="11">
    <location>
        <begin position="256"/>
        <end position="276"/>
    </location>
</feature>
<organism evidence="12 13">
    <name type="scientific">Rhizobium tropici</name>
    <dbReference type="NCBI Taxonomy" id="398"/>
    <lineage>
        <taxon>Bacteria</taxon>
        <taxon>Pseudomonadati</taxon>
        <taxon>Pseudomonadota</taxon>
        <taxon>Alphaproteobacteria</taxon>
        <taxon>Hyphomicrobiales</taxon>
        <taxon>Rhizobiaceae</taxon>
        <taxon>Rhizobium/Agrobacterium group</taxon>
        <taxon>Rhizobium</taxon>
    </lineage>
</organism>
<sequence>MTSILQPASSSTKLFPRLLQAVGGGGRDTRLVAMVCVLAVIWLCANILTNGVFLSPRNLFNLSLQVSVVAIMASGMILVIVTRHIDLSVGSQVGFLGVLGGLVQSNWLPDSPHAWWISCLVMLAGGMLIGLIQGALVAYARIPSFVVTLGGLLFLRNAAYELNDGTTIAPLSATFQNLGGGQNGVLGATLSWAAAGVVTAYVVFNLVRRYQRKKSLGIQNALTASDIVPAALWCVCAFGLVAVMNSCYRPGTTESMGLAVPVLILIAVTMLMTVIAKKHRFGRHVFAVGGDPLSARLTGINTQRVVLKVFVLMGFLSGLASIVLTARLNAAASGAGTMMELYVIAAAVIGGTSLAGGAGTILGGCIGALIMQSLQSAMVLMGIASPLQSMVLAGVLVLAVWIDTMWRERRPS</sequence>
<evidence type="ECO:0000256" key="8">
    <source>
        <dbReference type="ARBA" id="ARBA00023136"/>
    </source>
</evidence>
<dbReference type="Proteomes" id="UP000251205">
    <property type="component" value="Unassembled WGS sequence"/>
</dbReference>
<keyword evidence="4" id="KW-0997">Cell inner membrane</keyword>
<gene>
    <name evidence="12" type="ORF">DQ393_29870</name>
</gene>
<evidence type="ECO:0000256" key="5">
    <source>
        <dbReference type="ARBA" id="ARBA00022597"/>
    </source>
</evidence>
<dbReference type="GO" id="GO:0005886">
    <property type="term" value="C:plasma membrane"/>
    <property type="evidence" value="ECO:0007669"/>
    <property type="project" value="UniProtKB-SubCell"/>
</dbReference>
<proteinExistence type="predicted"/>
<feature type="transmembrane region" description="Helical" evidence="11">
    <location>
        <begin position="227"/>
        <end position="244"/>
    </location>
</feature>
<dbReference type="GO" id="GO:0022857">
    <property type="term" value="F:transmembrane transporter activity"/>
    <property type="evidence" value="ECO:0007669"/>
    <property type="project" value="InterPro"/>
</dbReference>
<feature type="transmembrane region" description="Helical" evidence="11">
    <location>
        <begin position="59"/>
        <end position="80"/>
    </location>
</feature>
<evidence type="ECO:0000313" key="12">
    <source>
        <dbReference type="EMBL" id="RAX37894.1"/>
    </source>
</evidence>
<feature type="transmembrane region" description="Helical" evidence="11">
    <location>
        <begin position="113"/>
        <end position="131"/>
    </location>
</feature>
<dbReference type="Pfam" id="PF02653">
    <property type="entry name" value="BPD_transp_2"/>
    <property type="match status" value="1"/>
</dbReference>
<comment type="caution">
    <text evidence="12">The sequence shown here is derived from an EMBL/GenBank/DDBJ whole genome shotgun (WGS) entry which is preliminary data.</text>
</comment>
<keyword evidence="2" id="KW-0813">Transport</keyword>
<keyword evidence="8 11" id="KW-0472">Membrane</keyword>
<keyword evidence="7 11" id="KW-1133">Transmembrane helix</keyword>
<feature type="transmembrane region" description="Helical" evidence="11">
    <location>
        <begin position="185"/>
        <end position="207"/>
    </location>
</feature>
<reference evidence="12 13" key="1">
    <citation type="submission" date="2018-06" db="EMBL/GenBank/DDBJ databases">
        <title>Whole Genome Sequence of an efficient microsymbiont, Rhizobium tropici.</title>
        <authorList>
            <person name="Srinivasan R."/>
            <person name="Singh H.V."/>
            <person name="Srivastava R."/>
            <person name="Kumari B."/>
            <person name="Radhakrishna A."/>
        </authorList>
    </citation>
    <scope>NUCLEOTIDE SEQUENCE [LARGE SCALE GENOMIC DNA]</scope>
    <source>
        <strain evidence="12 13">IGFRI Rhizo-19</strain>
    </source>
</reference>
<protein>
    <recommendedName>
        <fullName evidence="10">Xylose transport system permease protein XylH</fullName>
    </recommendedName>
</protein>